<dbReference type="EMBL" id="BAAATD010000008">
    <property type="protein sequence ID" value="GAA2614900.1"/>
    <property type="molecule type" value="Genomic_DNA"/>
</dbReference>
<organism evidence="1 2">
    <name type="scientific">Actinomadura fulvescens</name>
    <dbReference type="NCBI Taxonomy" id="46160"/>
    <lineage>
        <taxon>Bacteria</taxon>
        <taxon>Bacillati</taxon>
        <taxon>Actinomycetota</taxon>
        <taxon>Actinomycetes</taxon>
        <taxon>Streptosporangiales</taxon>
        <taxon>Thermomonosporaceae</taxon>
        <taxon>Actinomadura</taxon>
    </lineage>
</organism>
<accession>A0ABN3Q3R0</accession>
<comment type="caution">
    <text evidence="1">The sequence shown here is derived from an EMBL/GenBank/DDBJ whole genome shotgun (WGS) entry which is preliminary data.</text>
</comment>
<keyword evidence="2" id="KW-1185">Reference proteome</keyword>
<protein>
    <submittedName>
        <fullName evidence="1">Uncharacterized protein</fullName>
    </submittedName>
</protein>
<evidence type="ECO:0000313" key="1">
    <source>
        <dbReference type="EMBL" id="GAA2614900.1"/>
    </source>
</evidence>
<dbReference type="RefSeq" id="WP_344545560.1">
    <property type="nucleotide sequence ID" value="NZ_BAAATD010000008.1"/>
</dbReference>
<evidence type="ECO:0000313" key="2">
    <source>
        <dbReference type="Proteomes" id="UP001501509"/>
    </source>
</evidence>
<gene>
    <name evidence="1" type="ORF">GCM10010411_57310</name>
</gene>
<dbReference type="Proteomes" id="UP001501509">
    <property type="component" value="Unassembled WGS sequence"/>
</dbReference>
<proteinExistence type="predicted"/>
<sequence>MGAQPLTVNAACWAEPDGARPDSIIAAWAIPAAWRDQPGELFHWVPGALQRAASTWGAVAHRDEPVEDLGWHLFPPDRPLAEDLTGLRSTCLEVDGHALSGLAKQHRGVTFTATLVPAALTSPLHAALSTAPAPLLVGIAESATECTKILRLKTAQQ</sequence>
<name>A0ABN3Q3R0_9ACTN</name>
<reference evidence="1 2" key="1">
    <citation type="journal article" date="2019" name="Int. J. Syst. Evol. Microbiol.">
        <title>The Global Catalogue of Microorganisms (GCM) 10K type strain sequencing project: providing services to taxonomists for standard genome sequencing and annotation.</title>
        <authorList>
            <consortium name="The Broad Institute Genomics Platform"/>
            <consortium name="The Broad Institute Genome Sequencing Center for Infectious Disease"/>
            <person name="Wu L."/>
            <person name="Ma J."/>
        </authorList>
    </citation>
    <scope>NUCLEOTIDE SEQUENCE [LARGE SCALE GENOMIC DNA]</scope>
    <source>
        <strain evidence="1 2">JCM 6833</strain>
    </source>
</reference>